<accession>A0ABQ1PBI0</accession>
<evidence type="ECO:0000313" key="2">
    <source>
        <dbReference type="Proteomes" id="UP000638188"/>
    </source>
</evidence>
<dbReference type="RefSeq" id="WP_150276292.1">
    <property type="nucleotide sequence ID" value="NZ_BMFF01000002.1"/>
</dbReference>
<dbReference type="EMBL" id="BMFF01000002">
    <property type="protein sequence ID" value="GGC93018.1"/>
    <property type="molecule type" value="Genomic_DNA"/>
</dbReference>
<organism evidence="1 2">
    <name type="scientific">Halopseudomonas salina</name>
    <dbReference type="NCBI Taxonomy" id="1323744"/>
    <lineage>
        <taxon>Bacteria</taxon>
        <taxon>Pseudomonadati</taxon>
        <taxon>Pseudomonadota</taxon>
        <taxon>Gammaproteobacteria</taxon>
        <taxon>Pseudomonadales</taxon>
        <taxon>Pseudomonadaceae</taxon>
        <taxon>Halopseudomonas</taxon>
    </lineage>
</organism>
<evidence type="ECO:0000313" key="1">
    <source>
        <dbReference type="EMBL" id="GGC93018.1"/>
    </source>
</evidence>
<keyword evidence="2" id="KW-1185">Reference proteome</keyword>
<comment type="caution">
    <text evidence="1">The sequence shown here is derived from an EMBL/GenBank/DDBJ whole genome shotgun (WGS) entry which is preliminary data.</text>
</comment>
<sequence length="151" mass="17617">MKAETFEDLIKWNSGVHDMLAERMEKGSERNGDERAKGLLTYLATHERTLADTVRKIGERADEKALKTWLYEHLSEGLPLEDDREIDFDNWGYEQISAEVVDIHNQIIELYRSMDERAAIPEAEVVMQELYDMHKDEIRHLSDQINNGRAL</sequence>
<name>A0ABQ1PBI0_9GAMM</name>
<evidence type="ECO:0008006" key="3">
    <source>
        <dbReference type="Google" id="ProtNLM"/>
    </source>
</evidence>
<gene>
    <name evidence="1" type="ORF">GCM10007418_10670</name>
</gene>
<proteinExistence type="predicted"/>
<protein>
    <recommendedName>
        <fullName evidence="3">ATPase</fullName>
    </recommendedName>
</protein>
<reference evidence="2" key="1">
    <citation type="journal article" date="2019" name="Int. J. Syst. Evol. Microbiol.">
        <title>The Global Catalogue of Microorganisms (GCM) 10K type strain sequencing project: providing services to taxonomists for standard genome sequencing and annotation.</title>
        <authorList>
            <consortium name="The Broad Institute Genomics Platform"/>
            <consortium name="The Broad Institute Genome Sequencing Center for Infectious Disease"/>
            <person name="Wu L."/>
            <person name="Ma J."/>
        </authorList>
    </citation>
    <scope>NUCLEOTIDE SEQUENCE [LARGE SCALE GENOMIC DNA]</scope>
    <source>
        <strain evidence="2">CGMCC 1.12482</strain>
    </source>
</reference>
<dbReference type="Proteomes" id="UP000638188">
    <property type="component" value="Unassembled WGS sequence"/>
</dbReference>